<dbReference type="GO" id="GO:0016020">
    <property type="term" value="C:membrane"/>
    <property type="evidence" value="ECO:0007669"/>
    <property type="project" value="UniProtKB-SubCell"/>
</dbReference>
<feature type="transmembrane region" description="Helical" evidence="6">
    <location>
        <begin position="569"/>
        <end position="588"/>
    </location>
</feature>
<feature type="transmembrane region" description="Helical" evidence="6">
    <location>
        <begin position="508"/>
        <end position="526"/>
    </location>
</feature>
<name>A0A0D2X0F8_CAPO3</name>
<dbReference type="Pfam" id="PF13520">
    <property type="entry name" value="AA_permease_2"/>
    <property type="match status" value="1"/>
</dbReference>
<comment type="subcellular location">
    <subcellularLocation>
        <location evidence="1">Membrane</location>
        <topology evidence="1">Multi-pass membrane protein</topology>
    </subcellularLocation>
</comment>
<sequence>MSEFDALHDRAVSPTDSFTGSVNVGPTGALSPGGRPQRVGSSASLLLLGHTAVDTAHMPEDVQDWEWPGSGVAERINDLTYTFAQSPVPTRTSVSHHGADNSTNINSDDEDAGLMGRGKPAPSGDGGAGDEKANDVTIPLLGGAVQSAHKKLGQLAATAIAGNDITGSCLYTLGICTYYAGIWAPLSLFLVVIMLYFFRSIYGEVVTALPVNGGTYSVLLNTSTKLLAALAACLTILSYISTAVVSAASSMEYFIGLYSDTNVKVGTICVLGIFCLLTLMGIKESAPVAVTIFILHLLTLTILIVACFVDACQDGFKRLSHNWEIRADPDFPYPDVGNAIFYGFCAAMLGITGFETSANYVEEQAPGVFVKTLRNMWIAVGLLNPTLSFLSLCTLDLKDAVLGSTNGTSTSGGNNALLLAMVPSSYTWLQKLVSADAALVLMGGVFTSYVGITGLVRRLSLDRCLPSVLAKTNRFTHSNHYIIIGFFLLCTSLYLILDGNLLDLSGIYTLSFLVVMGLFAVGNLLLKYSRSKLQRKVHANKLGVLLALSAVGAALVGNILLNVENVKWFFLYYSVAVMSVIIMLRRTFVLKLLLRFLRNIKHHPLIFFWRPTQWALDACISAMRSIKSQKMVFFAKTEDITVMNKAAMYVRDNEHTMWLQIVHVHARGVPVPAGLEENVRTLDRIYPKMRIDFIAVQHDTFDGEAIDLISQRLEFAQDMGQLGNVRLITH</sequence>
<feature type="transmembrane region" description="Helical" evidence="6">
    <location>
        <begin position="373"/>
        <end position="392"/>
    </location>
</feature>
<feature type="transmembrane region" description="Helical" evidence="6">
    <location>
        <begin position="226"/>
        <end position="245"/>
    </location>
</feature>
<evidence type="ECO:0000313" key="8">
    <source>
        <dbReference type="Proteomes" id="UP000008743"/>
    </source>
</evidence>
<evidence type="ECO:0000313" key="7">
    <source>
        <dbReference type="EMBL" id="KJE88984.1"/>
    </source>
</evidence>
<dbReference type="InParanoid" id="A0A0D2X0F8"/>
<feature type="region of interest" description="Disordered" evidence="5">
    <location>
        <begin position="1"/>
        <end position="39"/>
    </location>
</feature>
<reference evidence="8" key="1">
    <citation type="submission" date="2011-02" db="EMBL/GenBank/DDBJ databases">
        <title>The Genome Sequence of Capsaspora owczarzaki ATCC 30864.</title>
        <authorList>
            <person name="Russ C."/>
            <person name="Cuomo C."/>
            <person name="Burger G."/>
            <person name="Gray M.W."/>
            <person name="Holland P.W.H."/>
            <person name="King N."/>
            <person name="Lang F.B.F."/>
            <person name="Roger A.J."/>
            <person name="Ruiz-Trillo I."/>
            <person name="Young S.K."/>
            <person name="Zeng Q."/>
            <person name="Gargeya S."/>
            <person name="Alvarado L."/>
            <person name="Berlin A."/>
            <person name="Chapman S.B."/>
            <person name="Chen Z."/>
            <person name="Freedman E."/>
            <person name="Gellesch M."/>
            <person name="Goldberg J."/>
            <person name="Griggs A."/>
            <person name="Gujja S."/>
            <person name="Heilman E."/>
            <person name="Heiman D."/>
            <person name="Howarth C."/>
            <person name="Mehta T."/>
            <person name="Neiman D."/>
            <person name="Pearson M."/>
            <person name="Roberts A."/>
            <person name="Saif S."/>
            <person name="Shea T."/>
            <person name="Shenoy N."/>
            <person name="Sisk P."/>
            <person name="Stolte C."/>
            <person name="Sykes S."/>
            <person name="White J."/>
            <person name="Yandava C."/>
            <person name="Haas B."/>
            <person name="Nusbaum C."/>
            <person name="Birren B."/>
        </authorList>
    </citation>
    <scope>NUCLEOTIDE SEQUENCE</scope>
    <source>
        <strain evidence="8">ATCC 30864</strain>
    </source>
</reference>
<feature type="compositionally biased region" description="Polar residues" evidence="5">
    <location>
        <begin position="14"/>
        <end position="24"/>
    </location>
</feature>
<feature type="transmembrane region" description="Helical" evidence="6">
    <location>
        <begin position="542"/>
        <end position="563"/>
    </location>
</feature>
<dbReference type="PhylomeDB" id="A0A0D2X0F8"/>
<dbReference type="RefSeq" id="XP_004365419.2">
    <property type="nucleotide sequence ID" value="XM_004365362.2"/>
</dbReference>
<evidence type="ECO:0000256" key="5">
    <source>
        <dbReference type="SAM" id="MobiDB-lite"/>
    </source>
</evidence>
<evidence type="ECO:0000256" key="3">
    <source>
        <dbReference type="ARBA" id="ARBA00022989"/>
    </source>
</evidence>
<dbReference type="PANTHER" id="PTHR43243">
    <property type="entry name" value="INNER MEMBRANE TRANSPORTER YGJI-RELATED"/>
    <property type="match status" value="1"/>
</dbReference>
<dbReference type="OrthoDB" id="1718410at2759"/>
<keyword evidence="8" id="KW-1185">Reference proteome</keyword>
<evidence type="ECO:0000256" key="2">
    <source>
        <dbReference type="ARBA" id="ARBA00022692"/>
    </source>
</evidence>
<feature type="transmembrane region" description="Helical" evidence="6">
    <location>
        <begin position="178"/>
        <end position="198"/>
    </location>
</feature>
<dbReference type="Proteomes" id="UP000008743">
    <property type="component" value="Unassembled WGS sequence"/>
</dbReference>
<dbReference type="STRING" id="595528.A0A0D2X0F8"/>
<dbReference type="EMBL" id="KE346360">
    <property type="protein sequence ID" value="KJE88984.1"/>
    <property type="molecule type" value="Genomic_DNA"/>
</dbReference>
<feature type="transmembrane region" description="Helical" evidence="6">
    <location>
        <begin position="478"/>
        <end position="496"/>
    </location>
</feature>
<protein>
    <recommendedName>
        <fullName evidence="9">Amino acid permease</fullName>
    </recommendedName>
</protein>
<evidence type="ECO:0000256" key="6">
    <source>
        <dbReference type="SAM" id="Phobius"/>
    </source>
</evidence>
<evidence type="ECO:0008006" key="9">
    <source>
        <dbReference type="Google" id="ProtNLM"/>
    </source>
</evidence>
<evidence type="ECO:0000256" key="1">
    <source>
        <dbReference type="ARBA" id="ARBA00004141"/>
    </source>
</evidence>
<keyword evidence="3 6" id="KW-1133">Transmembrane helix</keyword>
<feature type="transmembrane region" description="Helical" evidence="6">
    <location>
        <begin position="265"/>
        <end position="282"/>
    </location>
</feature>
<organism evidence="7 8">
    <name type="scientific">Capsaspora owczarzaki (strain ATCC 30864)</name>
    <dbReference type="NCBI Taxonomy" id="595528"/>
    <lineage>
        <taxon>Eukaryota</taxon>
        <taxon>Filasterea</taxon>
        <taxon>Capsaspora</taxon>
    </lineage>
</organism>
<dbReference type="GO" id="GO:0015171">
    <property type="term" value="F:amino acid transmembrane transporter activity"/>
    <property type="evidence" value="ECO:0007669"/>
    <property type="project" value="TreeGrafter"/>
</dbReference>
<feature type="compositionally biased region" description="Polar residues" evidence="5">
    <location>
        <begin position="88"/>
        <end position="106"/>
    </location>
</feature>
<keyword evidence="4 6" id="KW-0472">Membrane</keyword>
<feature type="compositionally biased region" description="Basic and acidic residues" evidence="5">
    <location>
        <begin position="1"/>
        <end position="11"/>
    </location>
</feature>
<feature type="transmembrane region" description="Helical" evidence="6">
    <location>
        <begin position="339"/>
        <end position="361"/>
    </location>
</feature>
<dbReference type="AlphaFoldDB" id="A0A0D2X0F8"/>
<dbReference type="eggNOG" id="ENOG502QT3M">
    <property type="taxonomic scope" value="Eukaryota"/>
</dbReference>
<gene>
    <name evidence="7" type="ORF">CAOG_000548</name>
</gene>
<feature type="transmembrane region" description="Helical" evidence="6">
    <location>
        <begin position="437"/>
        <end position="457"/>
    </location>
</feature>
<feature type="transmembrane region" description="Helical" evidence="6">
    <location>
        <begin position="289"/>
        <end position="311"/>
    </location>
</feature>
<dbReference type="PANTHER" id="PTHR43243:SF11">
    <property type="entry name" value="AMINO ACID PERMEASE_ SLC12A DOMAIN-CONTAINING PROTEIN"/>
    <property type="match status" value="1"/>
</dbReference>
<evidence type="ECO:0000256" key="4">
    <source>
        <dbReference type="ARBA" id="ARBA00023136"/>
    </source>
</evidence>
<accession>A0A0D2X0F8</accession>
<proteinExistence type="predicted"/>
<dbReference type="InterPro" id="IPR002293">
    <property type="entry name" value="AA/rel_permease1"/>
</dbReference>
<feature type="region of interest" description="Disordered" evidence="5">
    <location>
        <begin position="88"/>
        <end position="132"/>
    </location>
</feature>
<keyword evidence="2 6" id="KW-0812">Transmembrane</keyword>
<dbReference type="Gene3D" id="1.20.1740.10">
    <property type="entry name" value="Amino acid/polyamine transporter I"/>
    <property type="match status" value="1"/>
</dbReference>